<dbReference type="Gene3D" id="1.10.8.430">
    <property type="entry name" value="Helical domain of apoptotic protease-activating factors"/>
    <property type="match status" value="1"/>
</dbReference>
<accession>A0A8J5FZV1</accession>
<evidence type="ECO:0000256" key="5">
    <source>
        <dbReference type="ARBA" id="ARBA00022821"/>
    </source>
</evidence>
<dbReference type="InterPro" id="IPR027417">
    <property type="entry name" value="P-loop_NTPase"/>
</dbReference>
<evidence type="ECO:0000256" key="1">
    <source>
        <dbReference type="ARBA" id="ARBA00008894"/>
    </source>
</evidence>
<dbReference type="InterPro" id="IPR058922">
    <property type="entry name" value="WHD_DRP"/>
</dbReference>
<evidence type="ECO:0000313" key="11">
    <source>
        <dbReference type="EMBL" id="KAG6497895.1"/>
    </source>
</evidence>
<name>A0A8J5FZV1_ZINOF</name>
<dbReference type="Pfam" id="PF23598">
    <property type="entry name" value="LRR_14"/>
    <property type="match status" value="1"/>
</dbReference>
<gene>
    <name evidence="11" type="ORF">ZIOFF_045801</name>
</gene>
<dbReference type="FunFam" id="3.40.50.300:FF:001091">
    <property type="entry name" value="Probable disease resistance protein At1g61300"/>
    <property type="match status" value="1"/>
</dbReference>
<reference evidence="11 12" key="1">
    <citation type="submission" date="2020-08" db="EMBL/GenBank/DDBJ databases">
        <title>Plant Genome Project.</title>
        <authorList>
            <person name="Zhang R.-G."/>
        </authorList>
    </citation>
    <scope>NUCLEOTIDE SEQUENCE [LARGE SCALE GENOMIC DNA]</scope>
    <source>
        <tissue evidence="11">Rhizome</tissue>
    </source>
</reference>
<dbReference type="InterPro" id="IPR002182">
    <property type="entry name" value="NB-ARC"/>
</dbReference>
<dbReference type="GO" id="GO:0005524">
    <property type="term" value="F:ATP binding"/>
    <property type="evidence" value="ECO:0007669"/>
    <property type="project" value="UniProtKB-KW"/>
</dbReference>
<dbReference type="PROSITE" id="PS51450">
    <property type="entry name" value="LRR"/>
    <property type="match status" value="2"/>
</dbReference>
<dbReference type="Pfam" id="PF23559">
    <property type="entry name" value="WHD_DRP"/>
    <property type="match status" value="1"/>
</dbReference>
<dbReference type="PANTHER" id="PTHR36766">
    <property type="entry name" value="PLANT BROAD-SPECTRUM MILDEW RESISTANCE PROTEIN RPW8"/>
    <property type="match status" value="1"/>
</dbReference>
<evidence type="ECO:0000259" key="7">
    <source>
        <dbReference type="Pfam" id="PF00931"/>
    </source>
</evidence>
<dbReference type="GO" id="GO:0009626">
    <property type="term" value="P:plant-type hypersensitive response"/>
    <property type="evidence" value="ECO:0007669"/>
    <property type="project" value="UniProtKB-ARBA"/>
</dbReference>
<dbReference type="Gene3D" id="1.20.5.4130">
    <property type="match status" value="1"/>
</dbReference>
<dbReference type="PANTHER" id="PTHR36766:SF40">
    <property type="entry name" value="DISEASE RESISTANCE PROTEIN RGA3"/>
    <property type="match status" value="1"/>
</dbReference>
<dbReference type="Pfam" id="PF00931">
    <property type="entry name" value="NB-ARC"/>
    <property type="match status" value="1"/>
</dbReference>
<feature type="domain" description="NB-ARC" evidence="7">
    <location>
        <begin position="229"/>
        <end position="405"/>
    </location>
</feature>
<keyword evidence="5" id="KW-0611">Plant defense</keyword>
<dbReference type="FunFam" id="1.10.10.10:FF:000322">
    <property type="entry name" value="Probable disease resistance protein At1g63360"/>
    <property type="match status" value="1"/>
</dbReference>
<dbReference type="SUPFAM" id="SSF52058">
    <property type="entry name" value="L domain-like"/>
    <property type="match status" value="1"/>
</dbReference>
<dbReference type="Pfam" id="PF18052">
    <property type="entry name" value="Rx_N"/>
    <property type="match status" value="1"/>
</dbReference>
<evidence type="ECO:0000313" key="12">
    <source>
        <dbReference type="Proteomes" id="UP000734854"/>
    </source>
</evidence>
<keyword evidence="2" id="KW-0433">Leucine-rich repeat</keyword>
<dbReference type="SUPFAM" id="SSF52540">
    <property type="entry name" value="P-loop containing nucleoside triphosphate hydrolases"/>
    <property type="match status" value="1"/>
</dbReference>
<evidence type="ECO:0000256" key="4">
    <source>
        <dbReference type="ARBA" id="ARBA00022741"/>
    </source>
</evidence>
<feature type="domain" description="Disease resistance R13L4/SHOC-2-like LRR" evidence="10">
    <location>
        <begin position="631"/>
        <end position="705"/>
    </location>
</feature>
<keyword evidence="3" id="KW-0677">Repeat</keyword>
<evidence type="ECO:0000256" key="6">
    <source>
        <dbReference type="ARBA" id="ARBA00022840"/>
    </source>
</evidence>
<sequence>MSGLRKNEAYECARNGAENGITRAREKRGEAYLCQPLPTRLYRHKEEEELLNLCFFQVQTAMESALVTAMTRIMGEKVAILIRRNKNVKEITDIEEKMEKLKELLMIVNMVIQDVESRPFTYDVKILSRKLRYLVYDLEDVVDCYDTEVLRKQRSRASFRSVHDFFSSNNQILFRSRLGSMIKAVTDSLDSILLQKSKLLNLSQGNFYISPSDYKTTHSSISSDIMGRETEKQRIVDLLTDDDDVENNQDTMKVIAIVGMGGLGKTRLAQLVFNDEKVKAHFASWRMWTVIGMEFDPTKIMKSILEQATNAPSTVTEINSVRQKLEHTLSGKRFLLVLDDVWNEDATRWGELRAALTCGARGSKILVTSRSLHVSSIMNSFITHQIQQLPPDDCLPLFQQFAFGDEEKDQKLMDIGRKIVEKCGGVPLAIISLGSMLHNIQDETHWSSVLNSKIWQLRDEEQKVLAALKWSYDTLPPQSKKCFAFASLFPKGYTIEKDELVRLWMANGFVQSEGNVDAKTMGNRVFDDLVLRSFFLLTPSKEHDFGDDSHVTKCMMHDLMHDLARSVSGDVYWNVKEDLVTDIGNRTYHLLLYVKNLSNAYQALLRKPLYLRTLILSDCYLYLNANLLEIIFSELKFLRVLDLSSNKIKKVPKSIGNLIQLRYLNLSRNNIEVLPNSITLLHNLQYLNLSWNEELQELPKELRSMCNINAFVIQM</sequence>
<evidence type="ECO:0000259" key="9">
    <source>
        <dbReference type="Pfam" id="PF23559"/>
    </source>
</evidence>
<dbReference type="GO" id="GO:0043531">
    <property type="term" value="F:ADP binding"/>
    <property type="evidence" value="ECO:0007669"/>
    <property type="project" value="InterPro"/>
</dbReference>
<organism evidence="11 12">
    <name type="scientific">Zingiber officinale</name>
    <name type="common">Ginger</name>
    <name type="synonym">Amomum zingiber</name>
    <dbReference type="NCBI Taxonomy" id="94328"/>
    <lineage>
        <taxon>Eukaryota</taxon>
        <taxon>Viridiplantae</taxon>
        <taxon>Streptophyta</taxon>
        <taxon>Embryophyta</taxon>
        <taxon>Tracheophyta</taxon>
        <taxon>Spermatophyta</taxon>
        <taxon>Magnoliopsida</taxon>
        <taxon>Liliopsida</taxon>
        <taxon>Zingiberales</taxon>
        <taxon>Zingiberaceae</taxon>
        <taxon>Zingiber</taxon>
    </lineage>
</organism>
<dbReference type="GO" id="GO:0002758">
    <property type="term" value="P:innate immune response-activating signaling pathway"/>
    <property type="evidence" value="ECO:0007669"/>
    <property type="project" value="UniProtKB-ARBA"/>
</dbReference>
<dbReference type="InterPro" id="IPR001611">
    <property type="entry name" value="Leu-rich_rpt"/>
</dbReference>
<dbReference type="Gene3D" id="3.80.10.10">
    <property type="entry name" value="Ribonuclease Inhibitor"/>
    <property type="match status" value="1"/>
</dbReference>
<feature type="domain" description="Disease resistance protein winged helix" evidence="9">
    <location>
        <begin position="488"/>
        <end position="564"/>
    </location>
</feature>
<evidence type="ECO:0000256" key="2">
    <source>
        <dbReference type="ARBA" id="ARBA00022614"/>
    </source>
</evidence>
<evidence type="ECO:0000256" key="3">
    <source>
        <dbReference type="ARBA" id="ARBA00022737"/>
    </source>
</evidence>
<keyword evidence="6" id="KW-0067">ATP-binding</keyword>
<evidence type="ECO:0000259" key="8">
    <source>
        <dbReference type="Pfam" id="PF18052"/>
    </source>
</evidence>
<dbReference type="InterPro" id="IPR055414">
    <property type="entry name" value="LRR_R13L4/SHOC2-like"/>
</dbReference>
<dbReference type="EMBL" id="JACMSC010000012">
    <property type="protein sequence ID" value="KAG6497895.1"/>
    <property type="molecule type" value="Genomic_DNA"/>
</dbReference>
<dbReference type="InterPro" id="IPR003591">
    <property type="entry name" value="Leu-rich_rpt_typical-subtyp"/>
</dbReference>
<keyword evidence="4" id="KW-0547">Nucleotide-binding</keyword>
<dbReference type="SMART" id="SM00369">
    <property type="entry name" value="LRR_TYP"/>
    <property type="match status" value="3"/>
</dbReference>
<proteinExistence type="inferred from homology"/>
<dbReference type="GO" id="GO:0042742">
    <property type="term" value="P:defense response to bacterium"/>
    <property type="evidence" value="ECO:0007669"/>
    <property type="project" value="UniProtKB-ARBA"/>
</dbReference>
<comment type="similarity">
    <text evidence="1">Belongs to the disease resistance NB-LRR family.</text>
</comment>
<keyword evidence="12" id="KW-1185">Reference proteome</keyword>
<comment type="caution">
    <text evidence="11">The sequence shown here is derived from an EMBL/GenBank/DDBJ whole genome shotgun (WGS) entry which is preliminary data.</text>
</comment>
<dbReference type="Gene3D" id="3.40.50.300">
    <property type="entry name" value="P-loop containing nucleotide triphosphate hydrolases"/>
    <property type="match status" value="1"/>
</dbReference>
<dbReference type="AlphaFoldDB" id="A0A8J5FZV1"/>
<protein>
    <submittedName>
        <fullName evidence="11">Uncharacterized protein</fullName>
    </submittedName>
</protein>
<dbReference type="Proteomes" id="UP000734854">
    <property type="component" value="Unassembled WGS sequence"/>
</dbReference>
<dbReference type="InterPro" id="IPR032675">
    <property type="entry name" value="LRR_dom_sf"/>
</dbReference>
<dbReference type="PRINTS" id="PR00364">
    <property type="entry name" value="DISEASERSIST"/>
</dbReference>
<dbReference type="InterPro" id="IPR041118">
    <property type="entry name" value="Rx_N"/>
</dbReference>
<dbReference type="InterPro" id="IPR042197">
    <property type="entry name" value="Apaf_helical"/>
</dbReference>
<evidence type="ECO:0000259" key="10">
    <source>
        <dbReference type="Pfam" id="PF23598"/>
    </source>
</evidence>
<feature type="domain" description="Disease resistance N-terminal" evidence="8">
    <location>
        <begin position="87"/>
        <end position="159"/>
    </location>
</feature>